<feature type="domain" description="OmpA-like" evidence="3">
    <location>
        <begin position="247"/>
        <end position="361"/>
    </location>
</feature>
<dbReference type="PANTHER" id="PTHR30329:SF21">
    <property type="entry name" value="LIPOPROTEIN YIAD-RELATED"/>
    <property type="match status" value="1"/>
</dbReference>
<dbReference type="Gene3D" id="2.60.120.260">
    <property type="entry name" value="Galactose-binding domain-like"/>
    <property type="match status" value="1"/>
</dbReference>
<reference evidence="4 5" key="1">
    <citation type="submission" date="2014-04" db="EMBL/GenBank/DDBJ databases">
        <title>Aquimarina sp. 22II-S11-z7 Genome Sequencing.</title>
        <authorList>
            <person name="Lai Q."/>
        </authorList>
    </citation>
    <scope>NUCLEOTIDE SEQUENCE [LARGE SCALE GENOMIC DNA]</scope>
    <source>
        <strain evidence="4 5">22II-S11-z7</strain>
    </source>
</reference>
<keyword evidence="5" id="KW-1185">Reference proteome</keyword>
<gene>
    <name evidence="4" type="ORF">ATO12_22515</name>
</gene>
<evidence type="ECO:0000259" key="3">
    <source>
        <dbReference type="PROSITE" id="PS51123"/>
    </source>
</evidence>
<dbReference type="PROSITE" id="PS51123">
    <property type="entry name" value="OMPA_2"/>
    <property type="match status" value="1"/>
</dbReference>
<dbReference type="Gene3D" id="3.30.1330.60">
    <property type="entry name" value="OmpA-like domain"/>
    <property type="match status" value="1"/>
</dbReference>
<dbReference type="CDD" id="cd07185">
    <property type="entry name" value="OmpA_C-like"/>
    <property type="match status" value="1"/>
</dbReference>
<comment type="caution">
    <text evidence="4">The sequence shown here is derived from an EMBL/GenBank/DDBJ whole genome shotgun (WGS) entry which is preliminary data.</text>
</comment>
<feature type="chain" id="PRO_5001511840" description="OmpA-like domain-containing protein" evidence="2">
    <location>
        <begin position="26"/>
        <end position="361"/>
    </location>
</feature>
<proteinExistence type="predicted"/>
<dbReference type="AlphaFoldDB" id="A0A023BSE0"/>
<dbReference type="SUPFAM" id="SSF103088">
    <property type="entry name" value="OmpA-like"/>
    <property type="match status" value="1"/>
</dbReference>
<dbReference type="InterPro" id="IPR050330">
    <property type="entry name" value="Bact_OuterMem_StrucFunc"/>
</dbReference>
<protein>
    <recommendedName>
        <fullName evidence="3">OmpA-like domain-containing protein</fullName>
    </recommendedName>
</protein>
<dbReference type="STRING" id="1317122.ATO12_22515"/>
<name>A0A023BSE0_9FLAO</name>
<dbReference type="EMBL" id="AQRA01000007">
    <property type="protein sequence ID" value="EZH72905.1"/>
    <property type="molecule type" value="Genomic_DNA"/>
</dbReference>
<dbReference type="eggNOG" id="COG2885">
    <property type="taxonomic scope" value="Bacteria"/>
</dbReference>
<feature type="signal peptide" evidence="2">
    <location>
        <begin position="1"/>
        <end position="25"/>
    </location>
</feature>
<dbReference type="InterPro" id="IPR036737">
    <property type="entry name" value="OmpA-like_sf"/>
</dbReference>
<dbReference type="PANTHER" id="PTHR30329">
    <property type="entry name" value="STATOR ELEMENT OF FLAGELLAR MOTOR COMPLEX"/>
    <property type="match status" value="1"/>
</dbReference>
<dbReference type="RefSeq" id="WP_081802106.1">
    <property type="nucleotide sequence ID" value="NZ_AQRA01000007.1"/>
</dbReference>
<dbReference type="Pfam" id="PF00691">
    <property type="entry name" value="OmpA"/>
    <property type="match status" value="1"/>
</dbReference>
<dbReference type="OrthoDB" id="9782229at2"/>
<evidence type="ECO:0000313" key="4">
    <source>
        <dbReference type="EMBL" id="EZH72905.1"/>
    </source>
</evidence>
<evidence type="ECO:0000313" key="5">
    <source>
        <dbReference type="Proteomes" id="UP000023541"/>
    </source>
</evidence>
<accession>A0A023BSE0</accession>
<keyword evidence="2" id="KW-0732">Signal</keyword>
<sequence length="361" mass="40376">MKVPNSRFCLLFVTLTILVTQSSISQNFVHSKNQNLIPNPSFEATNAAISRLEMEMQNFGIIKDWKATINSPDAHHPRLADIRFIHKSPNFLKQFGEQEPRTGEGKVGMYIAGGPYKEGVTAKLKQPLSKGKYYYFHMYVSLGEGISNSCTSSIGSYFTARRPKITTTSRFPLNIESSKMVCNTKEWTKVCGVYRAKGTEKYISLGYFSDSPKGKSVKGGGFDTAYYFIDDVLLMEMRNTKNLTSSQVCDMALDFSPVEFLVGESEAYKEIKEALDSYIQYVTIFKVNKVQIIGHADDAGSSFENEIMSAMRASNVKKYFVEQGIDESLIEVVAAGDTMPVVTVNSNLDPESNNRVEIKIE</sequence>
<dbReference type="GO" id="GO:0016020">
    <property type="term" value="C:membrane"/>
    <property type="evidence" value="ECO:0007669"/>
    <property type="project" value="UniProtKB-UniRule"/>
</dbReference>
<dbReference type="InterPro" id="IPR006665">
    <property type="entry name" value="OmpA-like"/>
</dbReference>
<keyword evidence="1" id="KW-0472">Membrane</keyword>
<dbReference type="Proteomes" id="UP000023541">
    <property type="component" value="Unassembled WGS sequence"/>
</dbReference>
<evidence type="ECO:0000256" key="2">
    <source>
        <dbReference type="SAM" id="SignalP"/>
    </source>
</evidence>
<organism evidence="4 5">
    <name type="scientific">Aquimarina atlantica</name>
    <dbReference type="NCBI Taxonomy" id="1317122"/>
    <lineage>
        <taxon>Bacteria</taxon>
        <taxon>Pseudomonadati</taxon>
        <taxon>Bacteroidota</taxon>
        <taxon>Flavobacteriia</taxon>
        <taxon>Flavobacteriales</taxon>
        <taxon>Flavobacteriaceae</taxon>
        <taxon>Aquimarina</taxon>
    </lineage>
</organism>
<evidence type="ECO:0000256" key="1">
    <source>
        <dbReference type="PROSITE-ProRule" id="PRU00473"/>
    </source>
</evidence>